<reference evidence="2" key="2">
    <citation type="submission" date="2025-08" db="UniProtKB">
        <authorList>
            <consortium name="RefSeq"/>
        </authorList>
    </citation>
    <scope>IDENTIFICATION</scope>
    <source>
        <tissue evidence="2">Leaf</tissue>
    </source>
</reference>
<reference evidence="1" key="1">
    <citation type="journal article" date="2014" name="Nat. Commun.">
        <title>The tobacco genome sequence and its comparison with those of tomato and potato.</title>
        <authorList>
            <person name="Sierro N."/>
            <person name="Battey J.N."/>
            <person name="Ouadi S."/>
            <person name="Bakaher N."/>
            <person name="Bovet L."/>
            <person name="Willig A."/>
            <person name="Goepfert S."/>
            <person name="Peitsch M.C."/>
            <person name="Ivanov N.V."/>
        </authorList>
    </citation>
    <scope>NUCLEOTIDE SEQUENCE [LARGE SCALE GENOMIC DNA]</scope>
</reference>
<sequence length="183" mass="20699">MTSRVVTSIMQNKLPQKCENLGNFTIPCYLGSINFENSLCDSGASINLIPLSIFSKLEKEIGAIRSVLVSLQLADQTTIIPERIVEYVLVWVDKFAFPVEFILVNIEKNKEVPLILGRSFLATSRAILDIYERQFMLRAGEERVIFKMKEAMGAPIDETTAHSEFKTRALKERAGERIKNLES</sequence>
<evidence type="ECO:0000313" key="2">
    <source>
        <dbReference type="RefSeq" id="XP_075101802.1"/>
    </source>
</evidence>
<evidence type="ECO:0000313" key="1">
    <source>
        <dbReference type="Proteomes" id="UP000790787"/>
    </source>
</evidence>
<proteinExistence type="predicted"/>
<gene>
    <name evidence="2" type="primary">LOC142177230</name>
</gene>
<keyword evidence="1" id="KW-1185">Reference proteome</keyword>
<name>A0AC58TX29_TOBAC</name>
<dbReference type="RefSeq" id="XP_075101802.1">
    <property type="nucleotide sequence ID" value="XM_075245701.1"/>
</dbReference>
<accession>A0AC58TX29</accession>
<protein>
    <submittedName>
        <fullName evidence="2">Uncharacterized protein LOC142177230</fullName>
    </submittedName>
</protein>
<dbReference type="Proteomes" id="UP000790787">
    <property type="component" value="Chromosome 23"/>
</dbReference>
<organism evidence="1 2">
    <name type="scientific">Nicotiana tabacum</name>
    <name type="common">Common tobacco</name>
    <dbReference type="NCBI Taxonomy" id="4097"/>
    <lineage>
        <taxon>Eukaryota</taxon>
        <taxon>Viridiplantae</taxon>
        <taxon>Streptophyta</taxon>
        <taxon>Embryophyta</taxon>
        <taxon>Tracheophyta</taxon>
        <taxon>Spermatophyta</taxon>
        <taxon>Magnoliopsida</taxon>
        <taxon>eudicotyledons</taxon>
        <taxon>Gunneridae</taxon>
        <taxon>Pentapetalae</taxon>
        <taxon>asterids</taxon>
        <taxon>lamiids</taxon>
        <taxon>Solanales</taxon>
        <taxon>Solanaceae</taxon>
        <taxon>Nicotianoideae</taxon>
        <taxon>Nicotianeae</taxon>
        <taxon>Nicotiana</taxon>
    </lineage>
</organism>